<proteinExistence type="predicted"/>
<keyword evidence="3" id="KW-1185">Reference proteome</keyword>
<gene>
    <name evidence="2" type="ORF">C6Y45_05020</name>
</gene>
<evidence type="ECO:0000313" key="3">
    <source>
        <dbReference type="Proteomes" id="UP000240509"/>
    </source>
</evidence>
<dbReference type="RefSeq" id="WP_107583936.1">
    <property type="nucleotide sequence ID" value="NZ_PZJJ01000005.1"/>
</dbReference>
<feature type="transmembrane region" description="Helical" evidence="1">
    <location>
        <begin position="31"/>
        <end position="50"/>
    </location>
</feature>
<sequence>MSEKRKQLLMLGFSLLIPVILYIVLNMFFEMPVWILPAMIIITLIANMKVDTKVKKSDYKQD</sequence>
<protein>
    <submittedName>
        <fullName evidence="2">Uncharacterized protein</fullName>
    </submittedName>
</protein>
<keyword evidence="1" id="KW-0472">Membrane</keyword>
<feature type="transmembrane region" description="Helical" evidence="1">
    <location>
        <begin position="7"/>
        <end position="25"/>
    </location>
</feature>
<dbReference type="EMBL" id="PZJJ01000005">
    <property type="protein sequence ID" value="PTL39680.1"/>
    <property type="molecule type" value="Genomic_DNA"/>
</dbReference>
<keyword evidence="1" id="KW-0812">Transmembrane</keyword>
<evidence type="ECO:0000256" key="1">
    <source>
        <dbReference type="SAM" id="Phobius"/>
    </source>
</evidence>
<accession>A0A2T4U8H1</accession>
<dbReference type="AlphaFoldDB" id="A0A2T4U8H1"/>
<organism evidence="2 3">
    <name type="scientific">Alkalicoccus saliphilus</name>
    <dbReference type="NCBI Taxonomy" id="200989"/>
    <lineage>
        <taxon>Bacteria</taxon>
        <taxon>Bacillati</taxon>
        <taxon>Bacillota</taxon>
        <taxon>Bacilli</taxon>
        <taxon>Bacillales</taxon>
        <taxon>Bacillaceae</taxon>
        <taxon>Alkalicoccus</taxon>
    </lineage>
</organism>
<reference evidence="2 3" key="1">
    <citation type="submission" date="2018-03" db="EMBL/GenBank/DDBJ databases">
        <title>Alkalicoccus saliphilus sp. nov., isolated from a mineral pool.</title>
        <authorList>
            <person name="Zhao B."/>
        </authorList>
    </citation>
    <scope>NUCLEOTIDE SEQUENCE [LARGE SCALE GENOMIC DNA]</scope>
    <source>
        <strain evidence="2 3">6AG</strain>
    </source>
</reference>
<evidence type="ECO:0000313" key="2">
    <source>
        <dbReference type="EMBL" id="PTL39680.1"/>
    </source>
</evidence>
<keyword evidence="1" id="KW-1133">Transmembrane helix</keyword>
<dbReference type="Proteomes" id="UP000240509">
    <property type="component" value="Unassembled WGS sequence"/>
</dbReference>
<comment type="caution">
    <text evidence="2">The sequence shown here is derived from an EMBL/GenBank/DDBJ whole genome shotgun (WGS) entry which is preliminary data.</text>
</comment>
<name>A0A2T4U8H1_9BACI</name>
<dbReference type="OrthoDB" id="10000821at2"/>